<dbReference type="InterPro" id="IPR021774">
    <property type="entry name" value="CUPID"/>
</dbReference>
<protein>
    <submittedName>
        <fullName evidence="7">FERM domain-containing protein 4B</fullName>
    </submittedName>
</protein>
<feature type="compositionally biased region" description="Polar residues" evidence="5">
    <location>
        <begin position="529"/>
        <end position="539"/>
    </location>
</feature>
<dbReference type="PROSITE" id="PS50057">
    <property type="entry name" value="FERM_3"/>
    <property type="match status" value="1"/>
</dbReference>
<dbReference type="GO" id="GO:0005737">
    <property type="term" value="C:cytoplasm"/>
    <property type="evidence" value="ECO:0007669"/>
    <property type="project" value="UniProtKB-SubCell"/>
</dbReference>
<gene>
    <name evidence="7" type="primary">Frmd4b</name>
    <name evidence="7" type="ORF">Anas_03577</name>
</gene>
<dbReference type="GO" id="GO:0090162">
    <property type="term" value="P:establishment of epithelial cell polarity"/>
    <property type="evidence" value="ECO:0007669"/>
    <property type="project" value="InterPro"/>
</dbReference>
<dbReference type="InterPro" id="IPR047176">
    <property type="entry name" value="FRMD4A/B"/>
</dbReference>
<proteinExistence type="predicted"/>
<dbReference type="PANTHER" id="PTHR46079:SF2">
    <property type="entry name" value="FERM DOMAIN-CONTAINING PROTEIN"/>
    <property type="match status" value="1"/>
</dbReference>
<feature type="region of interest" description="Disordered" evidence="5">
    <location>
        <begin position="529"/>
        <end position="591"/>
    </location>
</feature>
<keyword evidence="3 4" id="KW-0175">Coiled coil</keyword>
<feature type="region of interest" description="Disordered" evidence="5">
    <location>
        <begin position="932"/>
        <end position="973"/>
    </location>
</feature>
<feature type="region of interest" description="Disordered" evidence="5">
    <location>
        <begin position="299"/>
        <end position="331"/>
    </location>
</feature>
<dbReference type="InterPro" id="IPR011993">
    <property type="entry name" value="PH-like_dom_sf"/>
</dbReference>
<dbReference type="Pfam" id="PF09380">
    <property type="entry name" value="FERM_C"/>
    <property type="match status" value="1"/>
</dbReference>
<reference evidence="7 8" key="1">
    <citation type="journal article" date="2019" name="PLoS Biol.">
        <title>Sex chromosomes control vertical transmission of feminizing Wolbachia symbionts in an isopod.</title>
        <authorList>
            <person name="Becking T."/>
            <person name="Chebbi M.A."/>
            <person name="Giraud I."/>
            <person name="Moumen B."/>
            <person name="Laverre T."/>
            <person name="Caubet Y."/>
            <person name="Peccoud J."/>
            <person name="Gilbert C."/>
            <person name="Cordaux R."/>
        </authorList>
    </citation>
    <scope>NUCLEOTIDE SEQUENCE [LARGE SCALE GENOMIC DNA]</scope>
    <source>
        <strain evidence="7">ANa2</strain>
        <tissue evidence="7">Whole body excluding digestive tract and cuticle</tissue>
    </source>
</reference>
<evidence type="ECO:0000256" key="1">
    <source>
        <dbReference type="ARBA" id="ARBA00004496"/>
    </source>
</evidence>
<dbReference type="InterPro" id="IPR018980">
    <property type="entry name" value="FERM_PH-like_C"/>
</dbReference>
<evidence type="ECO:0000313" key="7">
    <source>
        <dbReference type="EMBL" id="KAB7507009.1"/>
    </source>
</evidence>
<feature type="non-terminal residue" evidence="7">
    <location>
        <position position="1"/>
    </location>
</feature>
<dbReference type="OrthoDB" id="10063592at2759"/>
<dbReference type="SMART" id="SM01196">
    <property type="entry name" value="FERM_C"/>
    <property type="match status" value="1"/>
</dbReference>
<accession>A0A5N5TLJ7</accession>
<feature type="compositionally biased region" description="Low complexity" evidence="5">
    <location>
        <begin position="299"/>
        <end position="318"/>
    </location>
</feature>
<feature type="region of interest" description="Disordered" evidence="5">
    <location>
        <begin position="686"/>
        <end position="768"/>
    </location>
</feature>
<evidence type="ECO:0000256" key="5">
    <source>
        <dbReference type="SAM" id="MobiDB-lite"/>
    </source>
</evidence>
<dbReference type="InterPro" id="IPR000299">
    <property type="entry name" value="FERM_domain"/>
</dbReference>
<comment type="caution">
    <text evidence="7">The sequence shown here is derived from an EMBL/GenBank/DDBJ whole genome shotgun (WGS) entry which is preliminary data.</text>
</comment>
<organism evidence="7 8">
    <name type="scientific">Armadillidium nasatum</name>
    <dbReference type="NCBI Taxonomy" id="96803"/>
    <lineage>
        <taxon>Eukaryota</taxon>
        <taxon>Metazoa</taxon>
        <taxon>Ecdysozoa</taxon>
        <taxon>Arthropoda</taxon>
        <taxon>Crustacea</taxon>
        <taxon>Multicrustacea</taxon>
        <taxon>Malacostraca</taxon>
        <taxon>Eumalacostraca</taxon>
        <taxon>Peracarida</taxon>
        <taxon>Isopoda</taxon>
        <taxon>Oniscidea</taxon>
        <taxon>Crinocheta</taxon>
        <taxon>Armadillidiidae</taxon>
        <taxon>Armadillidium</taxon>
    </lineage>
</organism>
<feature type="coiled-coil region" evidence="4">
    <location>
        <begin position="454"/>
        <end position="481"/>
    </location>
</feature>
<dbReference type="SUPFAM" id="SSF47031">
    <property type="entry name" value="Second domain of FERM"/>
    <property type="match status" value="1"/>
</dbReference>
<evidence type="ECO:0000256" key="4">
    <source>
        <dbReference type="SAM" id="Coils"/>
    </source>
</evidence>
<feature type="compositionally biased region" description="Polar residues" evidence="5">
    <location>
        <begin position="962"/>
        <end position="973"/>
    </location>
</feature>
<dbReference type="Proteomes" id="UP000326759">
    <property type="component" value="Unassembled WGS sequence"/>
</dbReference>
<dbReference type="Gene3D" id="1.20.80.10">
    <property type="match status" value="1"/>
</dbReference>
<feature type="domain" description="FERM" evidence="6">
    <location>
        <begin position="1"/>
        <end position="194"/>
    </location>
</feature>
<sequence length="1243" mass="137450">FQGAIEVNAETAVKLAALSLQIAIGDFVCDSVSRNFLRASSFSTYSNPLEHSQLYLCEDRVCGEHQQLIGLSRGDAILSYMRQIESIPGYGVHFYEVRDRANLPYYLGISRKGIAQYEFRNKSKPSRVFFWKQLENLYFRERKFSIEVHDPKRVVSALNSFNLYERAIQDSDFQDKLLLQAISEETTQLSLSSASVLDSTLEIPWYTVQNSTHPEINYSLLTTISRFQSRAAHSVLVTLVSTFGSPKVNLCARVFGPWRLRSTSFTWTARPLGSRKVVRKVGLEATDLVGELSRSCISLSTHSSSPNLSRSGSHSSLQHHSHTEESASTESLHAARMEMLSALQQRLEGLQEKLDEKTEELKLLCLREGELTGELPPEYPLKPGEPPPVVRKRVGTSFLLDETLISKIINKQEETVASLELEYEIQAKIVSAALRIANESSLKKGLRKQRKNSYHQATQRLKTIEQRLQQAKTRQAQVLANNASTMPKMKKKPRPVSDGEAVVQDDSCISLGNHKEASFVEAFSLSQTTNIPPLSKSKTGGTGVSLHSAPPSPQRSSSGGAGTPSESSSQLSGNKSSRSNSPARPSSGYIPSVVYTRNQYRTQHYPTLSTRGQSVPCESLEHQRSFTGGLYNLPHQRTSLASHSLDDLDTSTPNNSPIVNPVKNPSLVHLPPHPHTINYQYTPHHHHFKHHHHHPNHHPARRPRNSNESSDRFGSLDRRRANSGRYESRSMEHLDSLPPYPSESPSPVSSPAPQPSASNNHVLNDFTSLPNTEHQETHVWTNHLVTQDSVDGISPSEYPHDITAGNPSPHFRDQLDKDSGDSISSRGLVRSASGRSYAASVDVNYASQVNGGNARNYSQSIETPLHHETQSFSVNQENIPPGTFQSTTAETLIPLRASNPQRGHSKREGYATNLRSTASVNAADHLRPFRFATNELPPLRPTKSSCDLPPLKPTNGRHWDGTPQSPLSYPSPSIRSYDDYNNRIINGTVEEEPLISLAEGARLRKEQREKEWYEASAEENSKPKMQTEQNKAQISVHNLSTSSIGSSESSGSVFQSVNDGNESLNTTLNNSLSTSLNATLTVISAGSYQPSREVTKPFEMSDFYKYSTKFRRKSSSSGGQYESGGHDSPICNNTLSPTLPPRASQVTTHVNSPSNSPAEYSIPPTPSPSLVAQQSSPAPQQKGKYQPLTPLTCKPLEDESSCESPGCEILSPSVTTRHKQWETTPVHQAVPVNITTKRSATLV</sequence>
<comment type="subcellular location">
    <subcellularLocation>
        <location evidence="1">Cytoplasm</location>
    </subcellularLocation>
</comment>
<dbReference type="Pfam" id="PF00373">
    <property type="entry name" value="FERM_M"/>
    <property type="match status" value="1"/>
</dbReference>
<feature type="compositionally biased region" description="Polar residues" evidence="5">
    <location>
        <begin position="1168"/>
        <end position="1179"/>
    </location>
</feature>
<dbReference type="InterPro" id="IPR035963">
    <property type="entry name" value="FERM_2"/>
</dbReference>
<evidence type="ECO:0000256" key="3">
    <source>
        <dbReference type="ARBA" id="ARBA00023054"/>
    </source>
</evidence>
<feature type="compositionally biased region" description="Polar residues" evidence="5">
    <location>
        <begin position="759"/>
        <end position="768"/>
    </location>
</feature>
<feature type="compositionally biased region" description="Low complexity" evidence="5">
    <location>
        <begin position="576"/>
        <end position="587"/>
    </location>
</feature>
<dbReference type="AlphaFoldDB" id="A0A5N5TLJ7"/>
<feature type="compositionally biased region" description="Basic residues" evidence="5">
    <location>
        <begin position="686"/>
        <end position="704"/>
    </location>
</feature>
<dbReference type="Pfam" id="PF11819">
    <property type="entry name" value="CUPID"/>
    <property type="match status" value="1"/>
</dbReference>
<feature type="compositionally biased region" description="Pro residues" evidence="5">
    <location>
        <begin position="738"/>
        <end position="754"/>
    </location>
</feature>
<feature type="coiled-coil region" evidence="4">
    <location>
        <begin position="340"/>
        <end position="367"/>
    </location>
</feature>
<evidence type="ECO:0000259" key="6">
    <source>
        <dbReference type="PROSITE" id="PS50057"/>
    </source>
</evidence>
<evidence type="ECO:0000256" key="2">
    <source>
        <dbReference type="ARBA" id="ARBA00022490"/>
    </source>
</evidence>
<dbReference type="SUPFAM" id="SSF50729">
    <property type="entry name" value="PH domain-like"/>
    <property type="match status" value="1"/>
</dbReference>
<name>A0A5N5TLJ7_9CRUS</name>
<evidence type="ECO:0000313" key="8">
    <source>
        <dbReference type="Proteomes" id="UP000326759"/>
    </source>
</evidence>
<dbReference type="Gene3D" id="2.30.29.30">
    <property type="entry name" value="Pleckstrin-homology domain (PH domain)/Phosphotyrosine-binding domain (PTB)"/>
    <property type="match status" value="1"/>
</dbReference>
<keyword evidence="8" id="KW-1185">Reference proteome</keyword>
<keyword evidence="2" id="KW-0963">Cytoplasm</keyword>
<feature type="region of interest" description="Disordered" evidence="5">
    <location>
        <begin position="1113"/>
        <end position="1186"/>
    </location>
</feature>
<feature type="compositionally biased region" description="Basic and acidic residues" evidence="5">
    <location>
        <begin position="810"/>
        <end position="820"/>
    </location>
</feature>
<dbReference type="PANTHER" id="PTHR46079">
    <property type="entry name" value="FERM DOMAIN-CONTAINING PROTEIN 4"/>
    <property type="match status" value="1"/>
</dbReference>
<feature type="compositionally biased region" description="Polar residues" evidence="5">
    <location>
        <begin position="554"/>
        <end position="575"/>
    </location>
</feature>
<dbReference type="InterPro" id="IPR014352">
    <property type="entry name" value="FERM/acyl-CoA-bd_prot_sf"/>
</dbReference>
<dbReference type="EMBL" id="SEYY01000540">
    <property type="protein sequence ID" value="KAB7507009.1"/>
    <property type="molecule type" value="Genomic_DNA"/>
</dbReference>
<dbReference type="CDD" id="cd14473">
    <property type="entry name" value="FERM_B-lobe"/>
    <property type="match status" value="1"/>
</dbReference>
<feature type="compositionally biased region" description="Polar residues" evidence="5">
    <location>
        <begin position="1144"/>
        <end position="1158"/>
    </location>
</feature>
<dbReference type="InterPro" id="IPR019748">
    <property type="entry name" value="FERM_central"/>
</dbReference>
<feature type="region of interest" description="Disordered" evidence="5">
    <location>
        <begin position="790"/>
        <end position="834"/>
    </location>
</feature>
<feature type="compositionally biased region" description="Basic and acidic residues" evidence="5">
    <location>
        <begin position="709"/>
        <end position="735"/>
    </location>
</feature>